<dbReference type="RefSeq" id="WP_163283572.1">
    <property type="nucleotide sequence ID" value="NZ_JAAGVY010000006.1"/>
</dbReference>
<organism evidence="4 5">
    <name type="scientific">Cryomorpha ignava</name>
    <dbReference type="NCBI Taxonomy" id="101383"/>
    <lineage>
        <taxon>Bacteria</taxon>
        <taxon>Pseudomonadati</taxon>
        <taxon>Bacteroidota</taxon>
        <taxon>Flavobacteriia</taxon>
        <taxon>Flavobacteriales</taxon>
        <taxon>Cryomorphaceae</taxon>
        <taxon>Cryomorpha</taxon>
    </lineage>
</organism>
<evidence type="ECO:0000259" key="3">
    <source>
        <dbReference type="Pfam" id="PF18962"/>
    </source>
</evidence>
<feature type="compositionally biased region" description="Basic and acidic residues" evidence="2">
    <location>
        <begin position="406"/>
        <end position="415"/>
    </location>
</feature>
<sequence>MIIETGATVTITGTLKMSPGRKIIVRQNATLIVDGGTITNSDCRNTFWHGIEVAGNTDEHQYSISGGNYHQGRLILKNGAIIENARNGARNMLGNDWNARGGIIQATNSSFINCRRAVEFMSYQNFSPSNSSINRPDQSYFNECLFELNDNYLVDQDEEPPAARITLWKTDRVRISGCQFINTSTVSETEHRSIGVYSHDANYSITERCLDIPQQIGVCNNEVPSIFRGWYKAVEALETTSGRPIIVRKSTFEENMIGVEINGASFSEIYQNDFLVGNHPFPEFAGVAEDTKNHLAIHVIETTHYGVEENDIEKPSGATYDGNGVLVYNSLGAENAIYKNQFSDLQTGAESDRVNRNSNYTGGVPAGLGGLQFLCNLNSGNDVDFRISRNDPIDQQSFEYLNAGTRQDHGSDQPDRPANNTFTSPDADPSTYTHFTVDSYFAFKYFYDSNPPSTSEITPGTFVAPILVSNAQGCPSNYTTGKEVLPTPYIFRESQDEFNGLMFAYQEIIDDGNTPAMITQIDLTWPSQAWDLRNSLMARAPYNSEQVLIAAALREIMPHAMLLEVLLANPDALGSGNVIRVVSTQLGIPLPQYMVDMLYAARDQTTLRTIMERTLADLNFERQRNYKRLVNSKYFLDDQVDEPDSVIYYLSRINTLESNIARAAAYSDRSQFSLATALLDSMIVYFKLDQAQTDELSTLKSLYSLIGTAETQGRNIAQLNSSEIASLITIGDNNDAGLAQSKAQNALCFHYNICVVPEGTPKNNRVSKHKTTKEELADQLNTATAYPNPATDFVTVEFQLLLARENTRLAVFDPLGREVESRILGMKYKGQELFDTRNWSDGLYIFTILQNDELVETGKFTIVR</sequence>
<protein>
    <submittedName>
        <fullName evidence="4">T9SS type A sorting domain-containing protein</fullName>
    </submittedName>
</protein>
<dbReference type="AlphaFoldDB" id="A0A7K3WQ05"/>
<feature type="domain" description="Secretion system C-terminal sorting" evidence="3">
    <location>
        <begin position="786"/>
        <end position="855"/>
    </location>
</feature>
<keyword evidence="1" id="KW-0732">Signal</keyword>
<feature type="region of interest" description="Disordered" evidence="2">
    <location>
        <begin position="404"/>
        <end position="428"/>
    </location>
</feature>
<gene>
    <name evidence="4" type="ORF">G3O08_04960</name>
</gene>
<dbReference type="Proteomes" id="UP000486602">
    <property type="component" value="Unassembled WGS sequence"/>
</dbReference>
<dbReference type="EMBL" id="JAAGVY010000006">
    <property type="protein sequence ID" value="NEN22845.1"/>
    <property type="molecule type" value="Genomic_DNA"/>
</dbReference>
<dbReference type="InterPro" id="IPR026444">
    <property type="entry name" value="Secre_tail"/>
</dbReference>
<feature type="compositionally biased region" description="Polar residues" evidence="2">
    <location>
        <begin position="418"/>
        <end position="428"/>
    </location>
</feature>
<evidence type="ECO:0000313" key="4">
    <source>
        <dbReference type="EMBL" id="NEN22845.1"/>
    </source>
</evidence>
<evidence type="ECO:0000256" key="1">
    <source>
        <dbReference type="ARBA" id="ARBA00022729"/>
    </source>
</evidence>
<dbReference type="Pfam" id="PF18962">
    <property type="entry name" value="Por_Secre_tail"/>
    <property type="match status" value="1"/>
</dbReference>
<name>A0A7K3WQ05_9FLAO</name>
<comment type="caution">
    <text evidence="4">The sequence shown here is derived from an EMBL/GenBank/DDBJ whole genome shotgun (WGS) entry which is preliminary data.</text>
</comment>
<dbReference type="SMART" id="SM00710">
    <property type="entry name" value="PbH1"/>
    <property type="match status" value="4"/>
</dbReference>
<evidence type="ECO:0000313" key="5">
    <source>
        <dbReference type="Proteomes" id="UP000486602"/>
    </source>
</evidence>
<proteinExistence type="predicted"/>
<keyword evidence="5" id="KW-1185">Reference proteome</keyword>
<accession>A0A7K3WQ05</accession>
<dbReference type="InterPro" id="IPR006626">
    <property type="entry name" value="PbH1"/>
</dbReference>
<evidence type="ECO:0000256" key="2">
    <source>
        <dbReference type="SAM" id="MobiDB-lite"/>
    </source>
</evidence>
<reference evidence="4 5" key="1">
    <citation type="submission" date="2020-02" db="EMBL/GenBank/DDBJ databases">
        <title>Out from the shadows clarifying the taxonomy of the family Cryomorphaceae and related taxa by utilizing the GTDB taxonomic framework.</title>
        <authorList>
            <person name="Bowman J.P."/>
        </authorList>
    </citation>
    <scope>NUCLEOTIDE SEQUENCE [LARGE SCALE GENOMIC DNA]</scope>
    <source>
        <strain evidence="4 5">QSSC 1-22</strain>
    </source>
</reference>